<proteinExistence type="predicted"/>
<feature type="compositionally biased region" description="Basic and acidic residues" evidence="1">
    <location>
        <begin position="508"/>
        <end position="520"/>
    </location>
</feature>
<feature type="compositionally biased region" description="Low complexity" evidence="1">
    <location>
        <begin position="655"/>
        <end position="668"/>
    </location>
</feature>
<gene>
    <name evidence="2" type="ORF">IMSHALPRED_004571</name>
</gene>
<evidence type="ECO:0000313" key="2">
    <source>
        <dbReference type="EMBL" id="CAF9919271.1"/>
    </source>
</evidence>
<feature type="compositionally biased region" description="Basic and acidic residues" evidence="1">
    <location>
        <begin position="925"/>
        <end position="934"/>
    </location>
</feature>
<dbReference type="AlphaFoldDB" id="A0A8H3F4Q0"/>
<feature type="compositionally biased region" description="Basic and acidic residues" evidence="1">
    <location>
        <begin position="327"/>
        <end position="339"/>
    </location>
</feature>
<feature type="compositionally biased region" description="Basic and acidic residues" evidence="1">
    <location>
        <begin position="740"/>
        <end position="750"/>
    </location>
</feature>
<feature type="compositionally biased region" description="Polar residues" evidence="1">
    <location>
        <begin position="899"/>
        <end position="913"/>
    </location>
</feature>
<feature type="compositionally biased region" description="Polar residues" evidence="1">
    <location>
        <begin position="138"/>
        <end position="148"/>
    </location>
</feature>
<feature type="compositionally biased region" description="Basic and acidic residues" evidence="1">
    <location>
        <begin position="471"/>
        <end position="484"/>
    </location>
</feature>
<feature type="compositionally biased region" description="Basic and acidic residues" evidence="1">
    <location>
        <begin position="96"/>
        <end position="110"/>
    </location>
</feature>
<feature type="compositionally biased region" description="Polar residues" evidence="1">
    <location>
        <begin position="935"/>
        <end position="955"/>
    </location>
</feature>
<feature type="region of interest" description="Disordered" evidence="1">
    <location>
        <begin position="624"/>
        <end position="683"/>
    </location>
</feature>
<reference evidence="2" key="1">
    <citation type="submission" date="2021-03" db="EMBL/GenBank/DDBJ databases">
        <authorList>
            <person name="Tagirdzhanova G."/>
        </authorList>
    </citation>
    <scope>NUCLEOTIDE SEQUENCE</scope>
</reference>
<evidence type="ECO:0000313" key="3">
    <source>
        <dbReference type="Proteomes" id="UP000664534"/>
    </source>
</evidence>
<feature type="region of interest" description="Disordered" evidence="1">
    <location>
        <begin position="265"/>
        <end position="520"/>
    </location>
</feature>
<keyword evidence="3" id="KW-1185">Reference proteome</keyword>
<dbReference type="Proteomes" id="UP000664534">
    <property type="component" value="Unassembled WGS sequence"/>
</dbReference>
<feature type="compositionally biased region" description="Low complexity" evidence="1">
    <location>
        <begin position="1023"/>
        <end position="1053"/>
    </location>
</feature>
<protein>
    <submittedName>
        <fullName evidence="2">Uncharacterized protein</fullName>
    </submittedName>
</protein>
<dbReference type="EMBL" id="CAJPDT010000022">
    <property type="protein sequence ID" value="CAF9919271.1"/>
    <property type="molecule type" value="Genomic_DNA"/>
</dbReference>
<feature type="compositionally biased region" description="Pro residues" evidence="1">
    <location>
        <begin position="451"/>
        <end position="468"/>
    </location>
</feature>
<organism evidence="2 3">
    <name type="scientific">Imshaugia aleurites</name>
    <dbReference type="NCBI Taxonomy" id="172621"/>
    <lineage>
        <taxon>Eukaryota</taxon>
        <taxon>Fungi</taxon>
        <taxon>Dikarya</taxon>
        <taxon>Ascomycota</taxon>
        <taxon>Pezizomycotina</taxon>
        <taxon>Lecanoromycetes</taxon>
        <taxon>OSLEUM clade</taxon>
        <taxon>Lecanoromycetidae</taxon>
        <taxon>Lecanorales</taxon>
        <taxon>Lecanorineae</taxon>
        <taxon>Parmeliaceae</taxon>
        <taxon>Imshaugia</taxon>
    </lineage>
</organism>
<feature type="region of interest" description="Disordered" evidence="1">
    <location>
        <begin position="709"/>
        <end position="758"/>
    </location>
</feature>
<name>A0A8H3F4Q0_9LECA</name>
<feature type="compositionally biased region" description="Polar residues" evidence="1">
    <location>
        <begin position="409"/>
        <end position="418"/>
    </location>
</feature>
<feature type="region of interest" description="Disordered" evidence="1">
    <location>
        <begin position="1"/>
        <end position="210"/>
    </location>
</feature>
<feature type="compositionally biased region" description="Polar residues" evidence="1">
    <location>
        <begin position="53"/>
        <end position="84"/>
    </location>
</feature>
<feature type="compositionally biased region" description="Basic and acidic residues" evidence="1">
    <location>
        <begin position="284"/>
        <end position="296"/>
    </location>
</feature>
<feature type="compositionally biased region" description="Basic and acidic residues" evidence="1">
    <location>
        <begin position="378"/>
        <end position="392"/>
    </location>
</feature>
<feature type="compositionally biased region" description="Polar residues" evidence="1">
    <location>
        <begin position="15"/>
        <end position="35"/>
    </location>
</feature>
<feature type="region of interest" description="Disordered" evidence="1">
    <location>
        <begin position="822"/>
        <end position="1064"/>
    </location>
</feature>
<feature type="compositionally biased region" description="Polar residues" evidence="1">
    <location>
        <begin position="964"/>
        <end position="977"/>
    </location>
</feature>
<feature type="compositionally biased region" description="Polar residues" evidence="1">
    <location>
        <begin position="308"/>
        <end position="317"/>
    </location>
</feature>
<feature type="compositionally biased region" description="Low complexity" evidence="1">
    <location>
        <begin position="711"/>
        <end position="724"/>
    </location>
</feature>
<evidence type="ECO:0000256" key="1">
    <source>
        <dbReference type="SAM" id="MobiDB-lite"/>
    </source>
</evidence>
<feature type="compositionally biased region" description="Polar residues" evidence="1">
    <location>
        <begin position="876"/>
        <end position="885"/>
    </location>
</feature>
<accession>A0A8H3F4Q0</accession>
<comment type="caution">
    <text evidence="2">The sequence shown here is derived from an EMBL/GenBank/DDBJ whole genome shotgun (WGS) entry which is preliminary data.</text>
</comment>
<sequence>MGTLFDITARAGNTMKPQSTSSGYQSLDSPTSPKKTSNKENSGKSKSPHFMTPTVSSSSQSVATNCITPVTSIKSGKAESSNAWMKSAAKRVGLRRTGDGTPRSKKEGPPKHPKTISFPDKLATPSYSSVLDVLDTPPSINTRPQKVSPSDKPLPNPPREQTFNANEFIESKTLIDASDKPLRRRSPPGMAMHEEDWPVLYPERPKSPGTLQEMMRETGTQLTQQVVSGQKERYPVLGNTLRQVTNEEQLPVSRYSAMYKIPRKEVSSPGLGKLSSASNGTARDNTHIDDPFRDGIYDSGPVVPAKTPRSTSNSPSLLSAGATAEKSSQESRPAIEPRQTRTSSLRARLSAGQLVKDGQNKVVGFTDFTAPPEPALDATRRDSLRARKEAQARRSLTPPAKPVPHPLRTNPSKESIGSNRAPAQFVAGSRRPTHPRRPSSRGSLRNEFREPTPPMPPSRPVPTRPAPAIPRNEDKHGKSSDKTSLEAPASKSSIPVPRQVKSKTPRQPNDKAEVTADPKKVHVSEVKKEARSEFAIFEGHPSLDMVRNLDQTLSDPSLDTVMDTNHTIPVGHSSQTVVDNYGANVLESIEESPQHAYKLKRLSTASPEFGPTLKISRSAERFIMGPDTKRERNPLNKKKSKELERTMMKNDQGVRPSSSQGLSRMSSRVGLIDPKAREKKVKSADLGTISPAIDHLLNGSHKLIPRLNRESTSASTKGSSTSTSFNDPFFDARSQLQASPDKRNDIDGQESKASGEQSWISHLGETNGLSNDEIQAADEVLPVGFDIENALRPQEKPSDELYSPFGDSAIAAKDFAKELEEGVLPKDSHIVNGSQTDPKLSDEASPFDPTTAAARFSGKEPQHEEDNASVIHLPSTPEQHPSKTIPSPDSHPPRSSSRMAQPNFTTAKTSPVSPLSAEIRPSTPLKDKPQDFARRQNNLGSLRGHGTSQLDLSNHASKRDSAARESNISQASASKGSLSIFRGLFHKRSSDNEPFKSGKKSKAKATANSPFPPISDVHPIHRPTLASIARSAAASSTPRPTTATRPVTPAASSLVSPLPAEASSSTHLAMELLDLSRKERSSPKKEKLLQLGSILVEGITQARNAEKAFEEAKHAARRAEVASALCKKSLAEVTRCVEAWRGGVDLK</sequence>
<dbReference type="OrthoDB" id="5407305at2759"/>
<feature type="compositionally biased region" description="Basic and acidic residues" evidence="1">
    <location>
        <begin position="857"/>
        <end position="866"/>
    </location>
</feature>